<evidence type="ECO:0008006" key="4">
    <source>
        <dbReference type="Google" id="ProtNLM"/>
    </source>
</evidence>
<gene>
    <name evidence="2" type="ORF">RGF97_11060</name>
</gene>
<keyword evidence="3" id="KW-1185">Reference proteome</keyword>
<reference evidence="2 3" key="1">
    <citation type="submission" date="2023-09" db="EMBL/GenBank/DDBJ databases">
        <title>Complete genome of Streptomyces roseicoloratus T14.</title>
        <authorList>
            <person name="Bashizi T."/>
            <person name="Kim M.-J."/>
            <person name="Lee G."/>
            <person name="Tagele S.B."/>
            <person name="Shin J.-H."/>
        </authorList>
    </citation>
    <scope>NUCLEOTIDE SEQUENCE [LARGE SCALE GENOMIC DNA]</scope>
    <source>
        <strain evidence="2 3">T14</strain>
    </source>
</reference>
<name>A0ABY9RUC4_9ACTN</name>
<dbReference type="Proteomes" id="UP001250858">
    <property type="component" value="Chromosome"/>
</dbReference>
<protein>
    <recommendedName>
        <fullName evidence="4">DUF3558 domain-containing protein</fullName>
    </recommendedName>
</protein>
<feature type="compositionally biased region" description="Pro residues" evidence="1">
    <location>
        <begin position="16"/>
        <end position="27"/>
    </location>
</feature>
<sequence>MISEPELVGGGGFPDPAGPPLPQPPPAAGQDPAGPAGPRARHPWLWALGGAVAASAVWAGGLSAYDRYGQDAGPDLGGYRTDRDPCEVARFDGLVSAFGAKGPAVTEPRKVDRPALFDWDCTVTLASKPVGYTVDVSYRLHRKTDPGPEFADIMEDPQLGGGGEAVGGVGESAYFGGLYGDNSLRVLDGQAELGLALQPTDDWDEETNLPRELPQLDPAAIRTYLVEDMRQLMAALKN</sequence>
<feature type="compositionally biased region" description="Low complexity" evidence="1">
    <location>
        <begin position="28"/>
        <end position="40"/>
    </location>
</feature>
<dbReference type="EMBL" id="CP133762">
    <property type="protein sequence ID" value="WMX45283.1"/>
    <property type="molecule type" value="Genomic_DNA"/>
</dbReference>
<evidence type="ECO:0000313" key="3">
    <source>
        <dbReference type="Proteomes" id="UP001250858"/>
    </source>
</evidence>
<evidence type="ECO:0000313" key="2">
    <source>
        <dbReference type="EMBL" id="WMX45283.1"/>
    </source>
</evidence>
<organism evidence="2 3">
    <name type="scientific">Streptomyces roseicoloratus</name>
    <dbReference type="NCBI Taxonomy" id="2508722"/>
    <lineage>
        <taxon>Bacteria</taxon>
        <taxon>Bacillati</taxon>
        <taxon>Actinomycetota</taxon>
        <taxon>Actinomycetes</taxon>
        <taxon>Kitasatosporales</taxon>
        <taxon>Streptomycetaceae</taxon>
        <taxon>Streptomyces</taxon>
    </lineage>
</organism>
<dbReference type="RefSeq" id="WP_128976661.1">
    <property type="nucleotide sequence ID" value="NZ_CP133762.1"/>
</dbReference>
<proteinExistence type="predicted"/>
<evidence type="ECO:0000256" key="1">
    <source>
        <dbReference type="SAM" id="MobiDB-lite"/>
    </source>
</evidence>
<accession>A0ABY9RUC4</accession>
<feature type="region of interest" description="Disordered" evidence="1">
    <location>
        <begin position="1"/>
        <end position="40"/>
    </location>
</feature>